<evidence type="ECO:0000313" key="10">
    <source>
        <dbReference type="Proteomes" id="UP000248889"/>
    </source>
</evidence>
<feature type="transmembrane region" description="Helical" evidence="8">
    <location>
        <begin position="63"/>
        <end position="81"/>
    </location>
</feature>
<dbReference type="PRINTS" id="PR01806">
    <property type="entry name" value="VIRFACTRMVIN"/>
</dbReference>
<feature type="transmembrane region" description="Helical" evidence="8">
    <location>
        <begin position="102"/>
        <end position="124"/>
    </location>
</feature>
<dbReference type="InterPro" id="IPR051050">
    <property type="entry name" value="Lipid_II_flippase_MurJ/MviN"/>
</dbReference>
<dbReference type="Pfam" id="PF03023">
    <property type="entry name" value="MurJ"/>
    <property type="match status" value="1"/>
</dbReference>
<dbReference type="Proteomes" id="UP000248889">
    <property type="component" value="Unassembled WGS sequence"/>
</dbReference>
<gene>
    <name evidence="9" type="primary">mviN</name>
    <name evidence="9" type="ORF">DN069_14195</name>
</gene>
<dbReference type="GO" id="GO:0034204">
    <property type="term" value="P:lipid translocation"/>
    <property type="evidence" value="ECO:0007669"/>
    <property type="project" value="TreeGrafter"/>
</dbReference>
<protein>
    <submittedName>
        <fullName evidence="9">Murein biosynthesis integral membrane protein MurJ</fullName>
    </submittedName>
</protein>
<dbReference type="CDD" id="cd13123">
    <property type="entry name" value="MATE_MurJ_like"/>
    <property type="match status" value="1"/>
</dbReference>
<dbReference type="AlphaFoldDB" id="A0A2X0JBP7"/>
<organism evidence="9 10">
    <name type="scientific">Streptacidiphilus pinicola</name>
    <dbReference type="NCBI Taxonomy" id="2219663"/>
    <lineage>
        <taxon>Bacteria</taxon>
        <taxon>Bacillati</taxon>
        <taxon>Actinomycetota</taxon>
        <taxon>Actinomycetes</taxon>
        <taxon>Kitasatosporales</taxon>
        <taxon>Streptomycetaceae</taxon>
        <taxon>Streptacidiphilus</taxon>
    </lineage>
</organism>
<dbReference type="NCBIfam" id="TIGR01695">
    <property type="entry name" value="murJ_mviN"/>
    <property type="match status" value="1"/>
</dbReference>
<dbReference type="GO" id="GO:0009252">
    <property type="term" value="P:peptidoglycan biosynthetic process"/>
    <property type="evidence" value="ECO:0007669"/>
    <property type="project" value="UniProtKB-KW"/>
</dbReference>
<evidence type="ECO:0000256" key="7">
    <source>
        <dbReference type="ARBA" id="ARBA00023136"/>
    </source>
</evidence>
<evidence type="ECO:0000256" key="2">
    <source>
        <dbReference type="ARBA" id="ARBA00022475"/>
    </source>
</evidence>
<feature type="transmembrane region" description="Helical" evidence="8">
    <location>
        <begin position="289"/>
        <end position="314"/>
    </location>
</feature>
<dbReference type="OrthoDB" id="9786339at2"/>
<dbReference type="EMBL" id="QKYN01000054">
    <property type="protein sequence ID" value="RAG84968.1"/>
    <property type="molecule type" value="Genomic_DNA"/>
</dbReference>
<keyword evidence="10" id="KW-1185">Reference proteome</keyword>
<evidence type="ECO:0000256" key="4">
    <source>
        <dbReference type="ARBA" id="ARBA00022960"/>
    </source>
</evidence>
<keyword evidence="6 8" id="KW-1133">Transmembrane helix</keyword>
<dbReference type="InterPro" id="IPR004268">
    <property type="entry name" value="MurJ"/>
</dbReference>
<proteinExistence type="predicted"/>
<feature type="transmembrane region" description="Helical" evidence="8">
    <location>
        <begin position="413"/>
        <end position="435"/>
    </location>
</feature>
<feature type="transmembrane region" description="Helical" evidence="8">
    <location>
        <begin position="207"/>
        <end position="228"/>
    </location>
</feature>
<evidence type="ECO:0000256" key="3">
    <source>
        <dbReference type="ARBA" id="ARBA00022692"/>
    </source>
</evidence>
<evidence type="ECO:0000256" key="1">
    <source>
        <dbReference type="ARBA" id="ARBA00004651"/>
    </source>
</evidence>
<dbReference type="PANTHER" id="PTHR47019:SF1">
    <property type="entry name" value="LIPID II FLIPPASE MURJ"/>
    <property type="match status" value="1"/>
</dbReference>
<feature type="transmembrane region" description="Helical" evidence="8">
    <location>
        <begin position="249"/>
        <end position="269"/>
    </location>
</feature>
<keyword evidence="5" id="KW-0573">Peptidoglycan synthesis</keyword>
<feature type="transmembrane region" description="Helical" evidence="8">
    <location>
        <begin position="144"/>
        <end position="164"/>
    </location>
</feature>
<sequence length="553" mass="58307">MGRHAKRRSADGGTVARSSALLALGTVVSRATGLVRLALQAAALGLGAHADAYNTANTLPTSLYTLMIGGALNSVLVPQLVRARVEHPDGGRAHEQRLLTMMLVLLAAGTALALLFTPQIVALLTPSGPGTEANFRLTVAFARLLLPQVFFYGLFFILGQLLNARGRFGAMGWAPVLNNVVLIGLFGLYIALSHGSGGQLSPGQVDVLGIATTAGIALQSLCLLPALARAGFSFRPRFDWRGTGLRRSLGAARWTLLFVLVNQVALAVVTRYANAVDTADKNAHAGNTAYFFAQNIWMLPQSVITVSLVTAMLPRVSRAVSERRLDDARADLSRALRTTGVVIVPAAFFFLAFGPQIAVLLFGHGSGSGADGGPAAAGPLGTMLQAFALGLIPFSAQYLLLRGFYAFEDTRTPFWTAVWISVLDIALATACHLWLPTRQVAVGMAGAYAVSYAVGLLITAHRLRRRLERRLDGRRLVRTYGKLVAAASFAGLAGWAVAHALTGSAALAGRPTGAALSALTAGGVVMLGAFVLACRALGVEELRDVPARLPFRR</sequence>
<dbReference type="RefSeq" id="WP_111501329.1">
    <property type="nucleotide sequence ID" value="NZ_QKYN01000054.1"/>
</dbReference>
<keyword evidence="3 8" id="KW-0812">Transmembrane</keyword>
<keyword evidence="4" id="KW-0133">Cell shape</keyword>
<evidence type="ECO:0000313" key="9">
    <source>
        <dbReference type="EMBL" id="RAG84968.1"/>
    </source>
</evidence>
<comment type="caution">
    <text evidence="9">The sequence shown here is derived from an EMBL/GenBank/DDBJ whole genome shotgun (WGS) entry which is preliminary data.</text>
</comment>
<reference evidence="9 10" key="1">
    <citation type="submission" date="2018-06" db="EMBL/GenBank/DDBJ databases">
        <title>Streptacidiphilus pinicola sp. nov., isolated from pine grove soil.</title>
        <authorList>
            <person name="Roh S.G."/>
            <person name="Park S."/>
            <person name="Kim M.-K."/>
            <person name="Yun B.-R."/>
            <person name="Park J."/>
            <person name="Kim M.J."/>
            <person name="Kim Y.S."/>
            <person name="Kim S.B."/>
        </authorList>
    </citation>
    <scope>NUCLEOTIDE SEQUENCE [LARGE SCALE GENOMIC DNA]</scope>
    <source>
        <strain evidence="9 10">MMS16-CNU450</strain>
    </source>
</reference>
<feature type="transmembrane region" description="Helical" evidence="8">
    <location>
        <begin position="382"/>
        <end position="401"/>
    </location>
</feature>
<keyword evidence="7 8" id="KW-0472">Membrane</keyword>
<feature type="transmembrane region" description="Helical" evidence="8">
    <location>
        <begin position="335"/>
        <end position="362"/>
    </location>
</feature>
<dbReference type="GO" id="GO:0008360">
    <property type="term" value="P:regulation of cell shape"/>
    <property type="evidence" value="ECO:0007669"/>
    <property type="project" value="UniProtKB-KW"/>
</dbReference>
<comment type="subcellular location">
    <subcellularLocation>
        <location evidence="1">Cell membrane</location>
        <topology evidence="1">Multi-pass membrane protein</topology>
    </subcellularLocation>
</comment>
<feature type="transmembrane region" description="Helical" evidence="8">
    <location>
        <begin position="480"/>
        <end position="501"/>
    </location>
</feature>
<name>A0A2X0JBP7_9ACTN</name>
<feature type="transmembrane region" description="Helical" evidence="8">
    <location>
        <begin position="176"/>
        <end position="195"/>
    </location>
</feature>
<keyword evidence="2" id="KW-1003">Cell membrane</keyword>
<dbReference type="GO" id="GO:0015648">
    <property type="term" value="F:lipid-linked peptidoglycan transporter activity"/>
    <property type="evidence" value="ECO:0007669"/>
    <property type="project" value="TreeGrafter"/>
</dbReference>
<feature type="transmembrane region" description="Helical" evidence="8">
    <location>
        <begin position="441"/>
        <end position="460"/>
    </location>
</feature>
<evidence type="ECO:0000256" key="6">
    <source>
        <dbReference type="ARBA" id="ARBA00022989"/>
    </source>
</evidence>
<dbReference type="GO" id="GO:0005886">
    <property type="term" value="C:plasma membrane"/>
    <property type="evidence" value="ECO:0007669"/>
    <property type="project" value="UniProtKB-SubCell"/>
</dbReference>
<feature type="transmembrane region" description="Helical" evidence="8">
    <location>
        <begin position="513"/>
        <end position="533"/>
    </location>
</feature>
<evidence type="ECO:0000256" key="5">
    <source>
        <dbReference type="ARBA" id="ARBA00022984"/>
    </source>
</evidence>
<accession>A0A2X0JBP7</accession>
<evidence type="ECO:0000256" key="8">
    <source>
        <dbReference type="SAM" id="Phobius"/>
    </source>
</evidence>
<dbReference type="PANTHER" id="PTHR47019">
    <property type="entry name" value="LIPID II FLIPPASE MURJ"/>
    <property type="match status" value="1"/>
</dbReference>